<dbReference type="GO" id="GO:0004252">
    <property type="term" value="F:serine-type endopeptidase activity"/>
    <property type="evidence" value="ECO:0007669"/>
    <property type="project" value="InterPro"/>
</dbReference>
<dbReference type="InterPro" id="IPR036286">
    <property type="entry name" value="LexA/Signal_pep-like_sf"/>
</dbReference>
<keyword evidence="2" id="KW-0812">Transmembrane</keyword>
<keyword evidence="4" id="KW-0472">Membrane</keyword>
<dbReference type="InterPro" id="IPR001733">
    <property type="entry name" value="Peptidase_S26B"/>
</dbReference>
<protein>
    <submittedName>
        <fullName evidence="5">Signal peptidase, endoplasmic reticulum-type</fullName>
    </submittedName>
</protein>
<reference evidence="6" key="1">
    <citation type="submission" date="2016-10" db="EMBL/GenBank/DDBJ databases">
        <authorList>
            <person name="Varghese N."/>
            <person name="Submissions S."/>
        </authorList>
    </citation>
    <scope>NUCLEOTIDE SEQUENCE [LARGE SCALE GENOMIC DNA]</scope>
    <source>
        <strain evidence="6">CGMCC 1.10121</strain>
    </source>
</reference>
<evidence type="ECO:0000256" key="3">
    <source>
        <dbReference type="ARBA" id="ARBA00022989"/>
    </source>
</evidence>
<dbReference type="Proteomes" id="UP000199126">
    <property type="component" value="Unassembled WGS sequence"/>
</dbReference>
<gene>
    <name evidence="5" type="ORF">SAMN04487948_101412</name>
</gene>
<dbReference type="RefSeq" id="WP_089820779.1">
    <property type="nucleotide sequence ID" value="NZ_FODV01000001.1"/>
</dbReference>
<evidence type="ECO:0000256" key="2">
    <source>
        <dbReference type="ARBA" id="ARBA00022692"/>
    </source>
</evidence>
<organism evidence="5 6">
    <name type="scientific">Halogranum amylolyticum</name>
    <dbReference type="NCBI Taxonomy" id="660520"/>
    <lineage>
        <taxon>Archaea</taxon>
        <taxon>Methanobacteriati</taxon>
        <taxon>Methanobacteriota</taxon>
        <taxon>Stenosarchaea group</taxon>
        <taxon>Halobacteria</taxon>
        <taxon>Halobacteriales</taxon>
        <taxon>Haloferacaceae</taxon>
    </lineage>
</organism>
<proteinExistence type="predicted"/>
<dbReference type="PANTHER" id="PTHR10806:SF6">
    <property type="entry name" value="SIGNAL PEPTIDASE COMPLEX CATALYTIC SUBUNIT SEC11"/>
    <property type="match status" value="1"/>
</dbReference>
<dbReference type="OrthoDB" id="4822at2157"/>
<keyword evidence="3" id="KW-1133">Transmembrane helix</keyword>
<evidence type="ECO:0000313" key="6">
    <source>
        <dbReference type="Proteomes" id="UP000199126"/>
    </source>
</evidence>
<keyword evidence="6" id="KW-1185">Reference proteome</keyword>
<dbReference type="GO" id="GO:0006465">
    <property type="term" value="P:signal peptide processing"/>
    <property type="evidence" value="ECO:0007669"/>
    <property type="project" value="InterPro"/>
</dbReference>
<accession>A0A1H8NA19</accession>
<dbReference type="GO" id="GO:0016020">
    <property type="term" value="C:membrane"/>
    <property type="evidence" value="ECO:0007669"/>
    <property type="project" value="UniProtKB-SubCell"/>
</dbReference>
<evidence type="ECO:0000256" key="1">
    <source>
        <dbReference type="ARBA" id="ARBA00004370"/>
    </source>
</evidence>
<dbReference type="CDD" id="cd06530">
    <property type="entry name" value="S26_SPase_I"/>
    <property type="match status" value="1"/>
</dbReference>
<evidence type="ECO:0000256" key="4">
    <source>
        <dbReference type="ARBA" id="ARBA00023136"/>
    </source>
</evidence>
<dbReference type="SUPFAM" id="SSF51306">
    <property type="entry name" value="LexA/Signal peptidase"/>
    <property type="match status" value="1"/>
</dbReference>
<evidence type="ECO:0000313" key="5">
    <source>
        <dbReference type="EMBL" id="SEO26445.1"/>
    </source>
</evidence>
<name>A0A1H8NA19_9EURY</name>
<sequence>MNASPKQFLRDTLQTVLLVALLAGLLFAASGVWPPMVAVESGSMEPHMERGDLVVVTAPDRWTATATPRDSGVVTADRAGGYERFGAPGDVVVYVVPDRRGSPIIHRAHFYVRAGEDWYVRADPEALPAGVDDCTELLNCPAPHSGYVTKGDANAHYDQANGIAPPVKEEWVVSKGRFRVPLLGWVRLLTAVVV</sequence>
<dbReference type="PANTHER" id="PTHR10806">
    <property type="entry name" value="SIGNAL PEPTIDASE COMPLEX CATALYTIC SUBUNIT SEC11"/>
    <property type="match status" value="1"/>
</dbReference>
<dbReference type="EMBL" id="FODV01000001">
    <property type="protein sequence ID" value="SEO26445.1"/>
    <property type="molecule type" value="Genomic_DNA"/>
</dbReference>
<comment type="subcellular location">
    <subcellularLocation>
        <location evidence="1">Membrane</location>
    </subcellularLocation>
</comment>
<dbReference type="InterPro" id="IPR019533">
    <property type="entry name" value="Peptidase_S26"/>
</dbReference>
<dbReference type="AlphaFoldDB" id="A0A1H8NA19"/>